<evidence type="ECO:0000313" key="2">
    <source>
        <dbReference type="EMBL" id="SUA74751.1"/>
    </source>
</evidence>
<dbReference type="Proteomes" id="UP000361468">
    <property type="component" value="Unassembled WGS sequence"/>
</dbReference>
<dbReference type="KEGG" id="ppno:DA70_03910"/>
<dbReference type="STRING" id="93220.A6P55_23450"/>
<dbReference type="GeneID" id="57198972"/>
<organism evidence="2 4">
    <name type="scientific">Pandoraea pnomenusa</name>
    <dbReference type="NCBI Taxonomy" id="93220"/>
    <lineage>
        <taxon>Bacteria</taxon>
        <taxon>Pseudomonadati</taxon>
        <taxon>Pseudomonadota</taxon>
        <taxon>Betaproteobacteria</taxon>
        <taxon>Burkholderiales</taxon>
        <taxon>Burkholderiaceae</taxon>
        <taxon>Pandoraea</taxon>
    </lineage>
</organism>
<dbReference type="Proteomes" id="UP000254573">
    <property type="component" value="Unassembled WGS sequence"/>
</dbReference>
<dbReference type="OrthoDB" id="5493674at2"/>
<dbReference type="KEGG" id="ppnm:LV28_02400"/>
<feature type="domain" description="Putative Flp pilus-assembly TadG-like N-terminal" evidence="1">
    <location>
        <begin position="16"/>
        <end position="60"/>
    </location>
</feature>
<dbReference type="AlphaFoldDB" id="A0A378YE13"/>
<evidence type="ECO:0000259" key="1">
    <source>
        <dbReference type="Pfam" id="PF13400"/>
    </source>
</evidence>
<reference evidence="3 5" key="2">
    <citation type="submission" date="2019-08" db="EMBL/GenBank/DDBJ databases">
        <authorList>
            <person name="Peeters C."/>
        </authorList>
    </citation>
    <scope>NUCLEOTIDE SEQUENCE [LARGE SCALE GENOMIC DNA]</scope>
    <source>
        <strain evidence="3 5">LMG 31119</strain>
    </source>
</reference>
<gene>
    <name evidence="2" type="ORF">NCTC13160_00478</name>
    <name evidence="3" type="ORF">PPN31119_00991</name>
</gene>
<dbReference type="InterPro" id="IPR028087">
    <property type="entry name" value="Tad_N"/>
</dbReference>
<evidence type="ECO:0000313" key="5">
    <source>
        <dbReference type="Proteomes" id="UP000361468"/>
    </source>
</evidence>
<accession>A0A378YE13</accession>
<evidence type="ECO:0000313" key="3">
    <source>
        <dbReference type="EMBL" id="VVE62784.1"/>
    </source>
</evidence>
<dbReference type="EMBL" id="UGSG01000001">
    <property type="protein sequence ID" value="SUA74751.1"/>
    <property type="molecule type" value="Genomic_DNA"/>
</dbReference>
<protein>
    <recommendedName>
        <fullName evidence="1">Putative Flp pilus-assembly TadG-like N-terminal domain-containing protein</fullName>
    </recommendedName>
</protein>
<dbReference type="Pfam" id="PF13400">
    <property type="entry name" value="Tad"/>
    <property type="match status" value="1"/>
</dbReference>
<evidence type="ECO:0000313" key="4">
    <source>
        <dbReference type="Proteomes" id="UP000254573"/>
    </source>
</evidence>
<keyword evidence="5" id="KW-1185">Reference proteome</keyword>
<name>A0A378YE13_9BURK</name>
<dbReference type="KEGG" id="prb:X636_23190"/>
<sequence length="496" mass="53033">MDVRFRRQGRRARERGQALPLAAVLMAAGAAAMYLAFNASQLVHAKTKLQDTADAAAYSVGVLQARDLNFAAYTNRAMIANQVATAQMISIKSWIDEVDGTYKNDHWFDTLIQSTVTPNQLWTIPKKTLGREVSLAKRVLDRATTIATLGLDQLESVLSLEQSAYHGAIALQIPLVAEEIAQANEPNTHVSKTYFATRGALSLSSALGFLSKNTPQGKTGKDRFADVLTDKATLDEFVKQRGVNIRTPMVPVGMVQGCPESFVTATNWHAGGTQLRQDKKGWEGLDATDVNGVWICVVEVFPIIIPLKWTAGSGGAANGPGGRYSGRTGYGGYKDYGGSLTNMLTTLAANSQYKSGPGKSLSRSGGLQPYLELKTQSTPANGADFNRAPTLVIEAQRASPSINTTDRLQIAQGSLAVSDGTASQQMRAMSSASAYFIRPGDSGGVAGALRNAANWRRGDNKWEYPSVFNPYWQSSLVETSTLALTAGDAAQASGAP</sequence>
<reference evidence="2 4" key="1">
    <citation type="submission" date="2018-06" db="EMBL/GenBank/DDBJ databases">
        <authorList>
            <consortium name="Pathogen Informatics"/>
            <person name="Doyle S."/>
        </authorList>
    </citation>
    <scope>NUCLEOTIDE SEQUENCE [LARGE SCALE GENOMIC DNA]</scope>
    <source>
        <strain evidence="2 4">NCTC13160</strain>
    </source>
</reference>
<dbReference type="EMBL" id="CABPSO010000002">
    <property type="protein sequence ID" value="VVE62784.1"/>
    <property type="molecule type" value="Genomic_DNA"/>
</dbReference>
<dbReference type="RefSeq" id="WP_023595957.1">
    <property type="nucleotide sequence ID" value="NC_023018.2"/>
</dbReference>
<proteinExistence type="predicted"/>